<feature type="transmembrane region" description="Helical" evidence="1">
    <location>
        <begin position="61"/>
        <end position="83"/>
    </location>
</feature>
<proteinExistence type="predicted"/>
<dbReference type="Proteomes" id="UP000514462">
    <property type="component" value="Plasmid pRHBSTW-00938_2"/>
</dbReference>
<gene>
    <name evidence="2" type="ORF">HV331_25420</name>
</gene>
<geneLocation type="plasmid" evidence="3">
    <name>prhbstw-00938_2</name>
</geneLocation>
<feature type="transmembrane region" description="Helical" evidence="1">
    <location>
        <begin position="32"/>
        <end position="49"/>
    </location>
</feature>
<feature type="transmembrane region" description="Helical" evidence="1">
    <location>
        <begin position="194"/>
        <end position="213"/>
    </location>
</feature>
<sequence>MLLFASGWMVQRGNFCLVAGVSAALDKRPDGLLLILSVALLSGAIWMWMTVPVEYTLSGRVFWIALAGSVFSGVGAALNKGCFFGTLTRLFNGDVHMLFSLAGLLTASVVIPPVMISEVTTAIRYPVWLYLLLLLATAAGWMTLQKRDTLQAALYLLVPGLTFGVLYPSTPGWSLSQLLFDCWHWFHRDTTIPGNRLIEFLMFISGMCARRLWHGRDIFPTLKPSRMVVNFIAGWIMMAGARLMGGGNDRLLFRALPSLTLTALLLLLIMCLSIAATLLLMRRSGHP</sequence>
<feature type="transmembrane region" description="Helical" evidence="1">
    <location>
        <begin position="95"/>
        <end position="115"/>
    </location>
</feature>
<dbReference type="AlphaFoldDB" id="A0AAP9R2W6"/>
<feature type="transmembrane region" description="Helical" evidence="1">
    <location>
        <begin position="127"/>
        <end position="144"/>
    </location>
</feature>
<accession>A0AAP9R2W6</accession>
<keyword evidence="1" id="KW-0472">Membrane</keyword>
<evidence type="ECO:0000313" key="3">
    <source>
        <dbReference type="Proteomes" id="UP000514462"/>
    </source>
</evidence>
<reference evidence="3" key="1">
    <citation type="submission" date="2020-06" db="EMBL/GenBank/DDBJ databases">
        <title>REHAB project genomes.</title>
        <authorList>
            <person name="Shaw L.P."/>
        </authorList>
    </citation>
    <scope>NUCLEOTIDE SEQUENCE [LARGE SCALE GENOMIC DNA]</scope>
    <source>
        <strain evidence="3">RHBSTW-00938</strain>
        <plasmid evidence="3">prhbstw-00938_2</plasmid>
    </source>
</reference>
<keyword evidence="1" id="KW-1133">Transmembrane helix</keyword>
<dbReference type="RefSeq" id="WP_182015637.1">
    <property type="nucleotide sequence ID" value="NZ_CP055905.1"/>
</dbReference>
<dbReference type="EMBL" id="CP055905">
    <property type="protein sequence ID" value="QMR42864.1"/>
    <property type="molecule type" value="Genomic_DNA"/>
</dbReference>
<protein>
    <recommendedName>
        <fullName evidence="4">Sulphur transport domain-containing protein</fullName>
    </recommendedName>
</protein>
<feature type="transmembrane region" description="Helical" evidence="1">
    <location>
        <begin position="153"/>
        <end position="174"/>
    </location>
</feature>
<feature type="transmembrane region" description="Helical" evidence="1">
    <location>
        <begin position="225"/>
        <end position="244"/>
    </location>
</feature>
<feature type="transmembrane region" description="Helical" evidence="1">
    <location>
        <begin position="256"/>
        <end position="281"/>
    </location>
</feature>
<keyword evidence="2" id="KW-0614">Plasmid</keyword>
<evidence type="ECO:0000256" key="1">
    <source>
        <dbReference type="SAM" id="Phobius"/>
    </source>
</evidence>
<organism evidence="2 3">
    <name type="scientific">Klebsiella aerogenes</name>
    <name type="common">Enterobacter aerogenes</name>
    <dbReference type="NCBI Taxonomy" id="548"/>
    <lineage>
        <taxon>Bacteria</taxon>
        <taxon>Pseudomonadati</taxon>
        <taxon>Pseudomonadota</taxon>
        <taxon>Gammaproteobacteria</taxon>
        <taxon>Enterobacterales</taxon>
        <taxon>Enterobacteriaceae</taxon>
        <taxon>Klebsiella/Raoultella group</taxon>
        <taxon>Klebsiella</taxon>
    </lineage>
</organism>
<evidence type="ECO:0008006" key="4">
    <source>
        <dbReference type="Google" id="ProtNLM"/>
    </source>
</evidence>
<name>A0AAP9R2W6_KLEAE</name>
<evidence type="ECO:0000313" key="2">
    <source>
        <dbReference type="EMBL" id="QMR42864.1"/>
    </source>
</evidence>
<keyword evidence="1" id="KW-0812">Transmembrane</keyword>